<name>A0A0E9WZC5_ANGAN</name>
<dbReference type="AlphaFoldDB" id="A0A0E9WZC5"/>
<proteinExistence type="predicted"/>
<protein>
    <submittedName>
        <fullName evidence="1">Uncharacterized protein</fullName>
    </submittedName>
</protein>
<reference evidence="1" key="2">
    <citation type="journal article" date="2015" name="Fish Shellfish Immunol.">
        <title>Early steps in the European eel (Anguilla anguilla)-Vibrio vulnificus interaction in the gills: Role of the RtxA13 toxin.</title>
        <authorList>
            <person name="Callol A."/>
            <person name="Pajuelo D."/>
            <person name="Ebbesson L."/>
            <person name="Teles M."/>
            <person name="MacKenzie S."/>
            <person name="Amaro C."/>
        </authorList>
    </citation>
    <scope>NUCLEOTIDE SEQUENCE</scope>
</reference>
<reference evidence="1" key="1">
    <citation type="submission" date="2014-11" db="EMBL/GenBank/DDBJ databases">
        <authorList>
            <person name="Amaro Gonzalez C."/>
        </authorList>
    </citation>
    <scope>NUCLEOTIDE SEQUENCE</scope>
</reference>
<dbReference type="EMBL" id="GBXM01013016">
    <property type="protein sequence ID" value="JAH95561.1"/>
    <property type="molecule type" value="Transcribed_RNA"/>
</dbReference>
<accession>A0A0E9WZC5</accession>
<organism evidence="1">
    <name type="scientific">Anguilla anguilla</name>
    <name type="common">European freshwater eel</name>
    <name type="synonym">Muraena anguilla</name>
    <dbReference type="NCBI Taxonomy" id="7936"/>
    <lineage>
        <taxon>Eukaryota</taxon>
        <taxon>Metazoa</taxon>
        <taxon>Chordata</taxon>
        <taxon>Craniata</taxon>
        <taxon>Vertebrata</taxon>
        <taxon>Euteleostomi</taxon>
        <taxon>Actinopterygii</taxon>
        <taxon>Neopterygii</taxon>
        <taxon>Teleostei</taxon>
        <taxon>Anguilliformes</taxon>
        <taxon>Anguillidae</taxon>
        <taxon>Anguilla</taxon>
    </lineage>
</organism>
<sequence length="72" mass="8460">MKQEVWSSNGRCVGREFCELRLDFRKVEMLQYQSFTAVHSLGLPSTWTMYVYRLTKDPGPPPHRPCLGRKWG</sequence>
<evidence type="ECO:0000313" key="1">
    <source>
        <dbReference type="EMBL" id="JAH95561.1"/>
    </source>
</evidence>